<dbReference type="GO" id="GO:0006509">
    <property type="term" value="P:membrane protein ectodomain proteolysis"/>
    <property type="evidence" value="ECO:0007669"/>
    <property type="project" value="TreeGrafter"/>
</dbReference>
<dbReference type="Pfam" id="PF01421">
    <property type="entry name" value="Reprolysin"/>
    <property type="match status" value="1"/>
</dbReference>
<feature type="transmembrane region" description="Helical" evidence="10">
    <location>
        <begin position="533"/>
        <end position="554"/>
    </location>
</feature>
<dbReference type="PROSITE" id="PS00022">
    <property type="entry name" value="EGF_1"/>
    <property type="match status" value="1"/>
</dbReference>
<feature type="disulfide bond" evidence="7">
    <location>
        <begin position="482"/>
        <end position="492"/>
    </location>
</feature>
<organism evidence="14 15">
    <name type="scientific">Trichuris trichiura</name>
    <name type="common">Whipworm</name>
    <name type="synonym">Trichocephalus trichiurus</name>
    <dbReference type="NCBI Taxonomy" id="36087"/>
    <lineage>
        <taxon>Eukaryota</taxon>
        <taxon>Metazoa</taxon>
        <taxon>Ecdysozoa</taxon>
        <taxon>Nematoda</taxon>
        <taxon>Enoplea</taxon>
        <taxon>Dorylaimia</taxon>
        <taxon>Trichinellida</taxon>
        <taxon>Trichuridae</taxon>
        <taxon>Trichuris</taxon>
    </lineage>
</organism>
<feature type="compositionally biased region" description="Polar residues" evidence="9">
    <location>
        <begin position="805"/>
        <end position="814"/>
    </location>
</feature>
<reference evidence="14" key="2">
    <citation type="submission" date="2014-03" db="EMBL/GenBank/DDBJ databases">
        <title>The whipworm genome and dual-species transcriptomics of an intimate host-pathogen interaction.</title>
        <authorList>
            <person name="Foth B.J."/>
            <person name="Tsai I.J."/>
            <person name="Reid A.J."/>
            <person name="Bancroft A.J."/>
            <person name="Nichol S."/>
            <person name="Tracey A."/>
            <person name="Holroyd N."/>
            <person name="Cotton J.A."/>
            <person name="Stanley E.J."/>
            <person name="Zarowiecki M."/>
            <person name="Liu J.Z."/>
            <person name="Huckvale T."/>
            <person name="Cooper P.J."/>
            <person name="Grencis R.K."/>
            <person name="Berriman M."/>
        </authorList>
    </citation>
    <scope>NUCLEOTIDE SEQUENCE [LARGE SCALE GENOMIC DNA]</scope>
</reference>
<dbReference type="PANTHER" id="PTHR11905:SF159">
    <property type="entry name" value="ADAM METALLOPROTEASE"/>
    <property type="match status" value="1"/>
</dbReference>
<keyword evidence="5 7" id="KW-1015">Disulfide bond</keyword>
<feature type="region of interest" description="Disordered" evidence="9">
    <location>
        <begin position="801"/>
        <end position="880"/>
    </location>
</feature>
<feature type="disulfide bond" evidence="8">
    <location>
        <begin position="151"/>
        <end position="231"/>
    </location>
</feature>
<feature type="domain" description="Peptidase M12B" evidence="13">
    <location>
        <begin position="40"/>
        <end position="236"/>
    </location>
</feature>
<sequence>MAMEHHGEESSPYFQRIRRETVSIAKVPDYYAKYVSDRRLFLELAIVFDLSMYEKYGRNKETLNDRATQVATLVNSIFQPLNIHVALVGIEILSSQNGFPVRENGEDALRDFVHYRHHALLRRIPNDVAVLITSTQFRTGVVGKGLQGTICSAKSSGAVVLDHSHDVYAIATTIAHEIGHNFGMMHDTKKCECPSVGCIMAPITGASHSIHWSSCSLEYLAWSLNHGGDACLLNEPRAIVNGPLCGNGFVEDHEQCDCGLPHVCDNPCCDPTTCKLKQGAACATGDCCNLSTCQLKETASVCRPELGECDLPEYCDGKTEYCPKDTHKHDGIPCADGKAWCANGQCGSLEARCKLLWGDSGLPAHHLCYSMNGDGGPNGNCGINRYNDTFLKCLPQDMKCGLLQCDHKNERTNFGSKSTVLVGSATLRHGSATFSCQTALIDIGDDRADPGLVPNGADCGPGKMCFQQKCVTVSSVQTENACKDDCYGYGTCNNLGHCHCIVGYGGIDCSVPGLGGSVDSGPASASGGVHPGVGLAVFFFIFLPLLGIIIALLYRKGYVKLFRFKTDRVLKVFDLRRSPSKSSKMRKVSKWVSDGKMVTSKGPPGATRCLPPPATVVAASSPASASLPAVAASAITELKSNASAAQKPVTNSSAPMLMTLSNLQSSTSAGQCTLTPASTLLRRSNSRPKVPAPPRPPSPTRLSGERVYCEIGSVQSIPLQSHSNELKRALSTLPVPATVMPQRRAPPPPDSPNIEPKWSRKVEPVDGTRTSVKDRQKLFESKAGSLPKAVGLAQARLATEKKASTLESNRSNAKLSGGSSSCHGSLKRSRSAAGSQRRPQQAPPPPPKLKKALSPKTLKDMSREEALRTLGPAGKESMGVTTYDRAGCSASENNLGSGRAVGGKIAQLAAKFSGV</sequence>
<evidence type="ECO:0000256" key="10">
    <source>
        <dbReference type="SAM" id="Phobius"/>
    </source>
</evidence>
<keyword evidence="2 10" id="KW-0812">Transmembrane</keyword>
<accession>A0A077Z5N3</accession>
<feature type="binding site" evidence="8">
    <location>
        <position position="186"/>
    </location>
    <ligand>
        <name>Zn(2+)</name>
        <dbReference type="ChEBI" id="CHEBI:29105"/>
        <note>catalytic</note>
    </ligand>
</feature>
<dbReference type="InterPro" id="IPR036436">
    <property type="entry name" value="Disintegrin_dom_sf"/>
</dbReference>
<gene>
    <name evidence="14" type="ORF">TTRE_0000372301</name>
</gene>
<dbReference type="InterPro" id="IPR001762">
    <property type="entry name" value="Disintegrin_dom"/>
</dbReference>
<feature type="compositionally biased region" description="Low complexity" evidence="9">
    <location>
        <begin position="831"/>
        <end position="840"/>
    </location>
</feature>
<feature type="domain" description="Disintegrin" evidence="12">
    <location>
        <begin position="242"/>
        <end position="330"/>
    </location>
</feature>
<evidence type="ECO:0000256" key="1">
    <source>
        <dbReference type="ARBA" id="ARBA00004167"/>
    </source>
</evidence>
<dbReference type="CDD" id="cd04269">
    <property type="entry name" value="ZnMc_adamalysin_II_like"/>
    <property type="match status" value="1"/>
</dbReference>
<dbReference type="PROSITE" id="PS50026">
    <property type="entry name" value="EGF_3"/>
    <property type="match status" value="1"/>
</dbReference>
<keyword evidence="7" id="KW-0245">EGF-like domain</keyword>
<keyword evidence="3 10" id="KW-1133">Transmembrane helix</keyword>
<evidence type="ECO:0000259" key="12">
    <source>
        <dbReference type="PROSITE" id="PS50214"/>
    </source>
</evidence>
<keyword evidence="8" id="KW-0479">Metal-binding</keyword>
<feature type="region of interest" description="Disordered" evidence="9">
    <location>
        <begin position="677"/>
        <end position="703"/>
    </location>
</feature>
<evidence type="ECO:0000256" key="2">
    <source>
        <dbReference type="ARBA" id="ARBA00022692"/>
    </source>
</evidence>
<dbReference type="SMART" id="SM00050">
    <property type="entry name" value="DISIN"/>
    <property type="match status" value="1"/>
</dbReference>
<evidence type="ECO:0000256" key="5">
    <source>
        <dbReference type="ARBA" id="ARBA00023157"/>
    </source>
</evidence>
<evidence type="ECO:0000259" key="13">
    <source>
        <dbReference type="PROSITE" id="PS50215"/>
    </source>
</evidence>
<feature type="disulfide bond" evidence="6">
    <location>
        <begin position="302"/>
        <end position="322"/>
    </location>
</feature>
<evidence type="ECO:0000256" key="6">
    <source>
        <dbReference type="PROSITE-ProRule" id="PRU00068"/>
    </source>
</evidence>
<dbReference type="OrthoDB" id="5951731at2759"/>
<dbReference type="GO" id="GO:0004222">
    <property type="term" value="F:metalloendopeptidase activity"/>
    <property type="evidence" value="ECO:0007669"/>
    <property type="project" value="InterPro"/>
</dbReference>
<dbReference type="Pfam" id="PF00200">
    <property type="entry name" value="Disintegrin"/>
    <property type="match status" value="1"/>
</dbReference>
<dbReference type="InterPro" id="IPR024079">
    <property type="entry name" value="MetalloPept_cat_dom_sf"/>
</dbReference>
<comment type="caution">
    <text evidence="7">Lacks conserved residue(s) required for the propagation of feature annotation.</text>
</comment>
<dbReference type="Gene3D" id="4.10.70.10">
    <property type="entry name" value="Disintegrin domain"/>
    <property type="match status" value="1"/>
</dbReference>
<dbReference type="Pfam" id="PF08516">
    <property type="entry name" value="ADAM_CR"/>
    <property type="match status" value="1"/>
</dbReference>
<name>A0A077Z5N3_TRITR</name>
<feature type="compositionally biased region" description="Basic and acidic residues" evidence="9">
    <location>
        <begin position="757"/>
        <end position="780"/>
    </location>
</feature>
<feature type="disulfide bond" evidence="7">
    <location>
        <begin position="500"/>
        <end position="509"/>
    </location>
</feature>
<evidence type="ECO:0000313" key="14">
    <source>
        <dbReference type="EMBL" id="CDW55451.1"/>
    </source>
</evidence>
<proteinExistence type="predicted"/>
<keyword evidence="14" id="KW-0401">Integrin</keyword>
<feature type="domain" description="EGF-like" evidence="11">
    <location>
        <begin position="478"/>
        <end position="510"/>
    </location>
</feature>
<dbReference type="InterPro" id="IPR034027">
    <property type="entry name" value="Reprolysin_adamalysin"/>
</dbReference>
<feature type="binding site" evidence="8">
    <location>
        <position position="176"/>
    </location>
    <ligand>
        <name>Zn(2+)</name>
        <dbReference type="ChEBI" id="CHEBI:29105"/>
        <note>catalytic</note>
    </ligand>
</feature>
<dbReference type="InterPro" id="IPR006586">
    <property type="entry name" value="ADAM_Cys-rich"/>
</dbReference>
<evidence type="ECO:0000256" key="7">
    <source>
        <dbReference type="PROSITE-ProRule" id="PRU00076"/>
    </source>
</evidence>
<dbReference type="InterPro" id="IPR000742">
    <property type="entry name" value="EGF"/>
</dbReference>
<keyword evidence="4 10" id="KW-0472">Membrane</keyword>
<dbReference type="Proteomes" id="UP000030665">
    <property type="component" value="Unassembled WGS sequence"/>
</dbReference>
<feature type="disulfide bond" evidence="8">
    <location>
        <begin position="193"/>
        <end position="198"/>
    </location>
</feature>
<dbReference type="GO" id="GO:0046872">
    <property type="term" value="F:metal ion binding"/>
    <property type="evidence" value="ECO:0007669"/>
    <property type="project" value="UniProtKB-KW"/>
</dbReference>
<dbReference type="SUPFAM" id="SSF55486">
    <property type="entry name" value="Metalloproteases ('zincins'), catalytic domain"/>
    <property type="match status" value="1"/>
</dbReference>
<dbReference type="PROSITE" id="PS50215">
    <property type="entry name" value="ADAM_MEPRO"/>
    <property type="match status" value="1"/>
</dbReference>
<protein>
    <submittedName>
        <fullName evidence="14">Reprolysin and Disintegrin and ADAM CR domain con taining protein</fullName>
    </submittedName>
</protein>
<evidence type="ECO:0000256" key="9">
    <source>
        <dbReference type="SAM" id="MobiDB-lite"/>
    </source>
</evidence>
<keyword evidence="8" id="KW-0862">Zinc</keyword>
<dbReference type="FunFam" id="3.40.390.10:FF:000002">
    <property type="entry name" value="Disintegrin and metalloproteinase domain-containing protein 22"/>
    <property type="match status" value="1"/>
</dbReference>
<dbReference type="AlphaFoldDB" id="A0A077Z5N3"/>
<feature type="disulfide bond" evidence="8">
    <location>
        <begin position="191"/>
        <end position="215"/>
    </location>
</feature>
<dbReference type="STRING" id="36087.A0A077Z5N3"/>
<feature type="compositionally biased region" description="Basic and acidic residues" evidence="9">
    <location>
        <begin position="857"/>
        <end position="867"/>
    </location>
</feature>
<dbReference type="InterPro" id="IPR001590">
    <property type="entry name" value="Peptidase_M12B"/>
</dbReference>
<dbReference type="SUPFAM" id="SSF57552">
    <property type="entry name" value="Blood coagulation inhibitor (disintegrin)"/>
    <property type="match status" value="1"/>
</dbReference>
<feature type="active site" evidence="8">
    <location>
        <position position="177"/>
    </location>
</feature>
<dbReference type="PROSITE" id="PS01186">
    <property type="entry name" value="EGF_2"/>
    <property type="match status" value="1"/>
</dbReference>
<dbReference type="GO" id="GO:0007229">
    <property type="term" value="P:integrin-mediated signaling pathway"/>
    <property type="evidence" value="ECO:0007669"/>
    <property type="project" value="UniProtKB-KW"/>
</dbReference>
<dbReference type="GO" id="GO:0016020">
    <property type="term" value="C:membrane"/>
    <property type="evidence" value="ECO:0007669"/>
    <property type="project" value="UniProtKB-SubCell"/>
</dbReference>
<evidence type="ECO:0000313" key="15">
    <source>
        <dbReference type="Proteomes" id="UP000030665"/>
    </source>
</evidence>
<feature type="binding site" evidence="8">
    <location>
        <position position="180"/>
    </location>
    <ligand>
        <name>Zn(2+)</name>
        <dbReference type="ChEBI" id="CHEBI:29105"/>
        <note>catalytic</note>
    </ligand>
</feature>
<dbReference type="SMART" id="SM00608">
    <property type="entry name" value="ACR"/>
    <property type="match status" value="1"/>
</dbReference>
<dbReference type="FunFam" id="4.10.70.10:FF:000001">
    <property type="entry name" value="Disintegrin and metalloproteinase domain-containing protein 22"/>
    <property type="match status" value="1"/>
</dbReference>
<evidence type="ECO:0000256" key="3">
    <source>
        <dbReference type="ARBA" id="ARBA00022989"/>
    </source>
</evidence>
<dbReference type="EMBL" id="HG805955">
    <property type="protein sequence ID" value="CDW55451.1"/>
    <property type="molecule type" value="Genomic_DNA"/>
</dbReference>
<feature type="region of interest" description="Disordered" evidence="9">
    <location>
        <begin position="737"/>
        <end position="780"/>
    </location>
</feature>
<feature type="compositionally biased region" description="Pro residues" evidence="9">
    <location>
        <begin position="690"/>
        <end position="699"/>
    </location>
</feature>
<evidence type="ECO:0000259" key="11">
    <source>
        <dbReference type="PROSITE" id="PS50026"/>
    </source>
</evidence>
<dbReference type="Gene3D" id="3.40.390.10">
    <property type="entry name" value="Collagenase (Catalytic Domain)"/>
    <property type="match status" value="1"/>
</dbReference>
<dbReference type="PANTHER" id="PTHR11905">
    <property type="entry name" value="ADAM A DISINTEGRIN AND METALLOPROTEASE DOMAIN"/>
    <property type="match status" value="1"/>
</dbReference>
<dbReference type="PROSITE" id="PS50214">
    <property type="entry name" value="DISINTEGRIN_2"/>
    <property type="match status" value="1"/>
</dbReference>
<keyword evidence="15" id="KW-1185">Reference proteome</keyword>
<comment type="subcellular location">
    <subcellularLocation>
        <location evidence="1">Membrane</location>
        <topology evidence="1">Single-pass membrane protein</topology>
    </subcellularLocation>
</comment>
<reference evidence="14" key="1">
    <citation type="submission" date="2014-01" db="EMBL/GenBank/DDBJ databases">
        <authorList>
            <person name="Aslett M."/>
        </authorList>
    </citation>
    <scope>NUCLEOTIDE SEQUENCE</scope>
</reference>
<evidence type="ECO:0000256" key="4">
    <source>
        <dbReference type="ARBA" id="ARBA00023136"/>
    </source>
</evidence>
<evidence type="ECO:0000256" key="8">
    <source>
        <dbReference type="PROSITE-ProRule" id="PRU00276"/>
    </source>
</evidence>